<dbReference type="AlphaFoldDB" id="A0A830FEU8"/>
<evidence type="ECO:0000256" key="1">
    <source>
        <dbReference type="SAM" id="Phobius"/>
    </source>
</evidence>
<evidence type="ECO:0008006" key="4">
    <source>
        <dbReference type="Google" id="ProtNLM"/>
    </source>
</evidence>
<accession>A0A830FEU8</accession>
<gene>
    <name evidence="2" type="ORF">GCM10009037_24190</name>
</gene>
<evidence type="ECO:0000313" key="2">
    <source>
        <dbReference type="EMBL" id="GGL39569.1"/>
    </source>
</evidence>
<keyword evidence="3" id="KW-1185">Reference proteome</keyword>
<feature type="transmembrane region" description="Helical" evidence="1">
    <location>
        <begin position="82"/>
        <end position="101"/>
    </location>
</feature>
<sequence>MSLAITHFAFGALCATLLLAYLPVRTRYGFPLVVGSGVWAMLPDFWHVAPTAGTLFRTVGHSVLGNVFWLHPLLDAADPEDTHFLGAVMVGVYFLVSLVHAERRRDAPVFAVEWERLPRALRRRR</sequence>
<keyword evidence="1" id="KW-1133">Transmembrane helix</keyword>
<reference evidence="2 3" key="1">
    <citation type="journal article" date="2019" name="Int. J. Syst. Evol. Microbiol.">
        <title>The Global Catalogue of Microorganisms (GCM) 10K type strain sequencing project: providing services to taxonomists for standard genome sequencing and annotation.</title>
        <authorList>
            <consortium name="The Broad Institute Genomics Platform"/>
            <consortium name="The Broad Institute Genome Sequencing Center for Infectious Disease"/>
            <person name="Wu L."/>
            <person name="Ma J."/>
        </authorList>
    </citation>
    <scope>NUCLEOTIDE SEQUENCE [LARGE SCALE GENOMIC DNA]</scope>
    <source>
        <strain evidence="2 3">JCM 19585</strain>
    </source>
</reference>
<organism evidence="2 3">
    <name type="scientific">Halarchaeum grantii</name>
    <dbReference type="NCBI Taxonomy" id="1193105"/>
    <lineage>
        <taxon>Archaea</taxon>
        <taxon>Methanobacteriati</taxon>
        <taxon>Methanobacteriota</taxon>
        <taxon>Stenosarchaea group</taxon>
        <taxon>Halobacteria</taxon>
        <taxon>Halobacteriales</taxon>
        <taxon>Halobacteriaceae</taxon>
    </lineage>
</organism>
<dbReference type="OrthoDB" id="257688at2157"/>
<protein>
    <recommendedName>
        <fullName evidence="4">LexA-binding, inner membrane-associated hydrolase</fullName>
    </recommendedName>
</protein>
<name>A0A830FEU8_9EURY</name>
<dbReference type="RefSeq" id="WP_188883996.1">
    <property type="nucleotide sequence ID" value="NZ_BMPF01000003.1"/>
</dbReference>
<comment type="caution">
    <text evidence="2">The sequence shown here is derived from an EMBL/GenBank/DDBJ whole genome shotgun (WGS) entry which is preliminary data.</text>
</comment>
<proteinExistence type="predicted"/>
<dbReference type="Proteomes" id="UP000628840">
    <property type="component" value="Unassembled WGS sequence"/>
</dbReference>
<evidence type="ECO:0000313" key="3">
    <source>
        <dbReference type="Proteomes" id="UP000628840"/>
    </source>
</evidence>
<keyword evidence="1" id="KW-0472">Membrane</keyword>
<keyword evidence="1" id="KW-0812">Transmembrane</keyword>
<dbReference type="EMBL" id="BMPF01000003">
    <property type="protein sequence ID" value="GGL39569.1"/>
    <property type="molecule type" value="Genomic_DNA"/>
</dbReference>